<comment type="caution">
    <text evidence="2">The sequence shown here is derived from an EMBL/GenBank/DDBJ whole genome shotgun (WGS) entry which is preliminary data.</text>
</comment>
<feature type="compositionally biased region" description="Low complexity" evidence="1">
    <location>
        <begin position="59"/>
        <end position="70"/>
    </location>
</feature>
<dbReference type="Proteomes" id="UP000287651">
    <property type="component" value="Unassembled WGS sequence"/>
</dbReference>
<proteinExistence type="predicted"/>
<evidence type="ECO:0000256" key="1">
    <source>
        <dbReference type="SAM" id="MobiDB-lite"/>
    </source>
</evidence>
<evidence type="ECO:0000313" key="3">
    <source>
        <dbReference type="Proteomes" id="UP000287651"/>
    </source>
</evidence>
<evidence type="ECO:0000313" key="2">
    <source>
        <dbReference type="EMBL" id="RRT79932.1"/>
    </source>
</evidence>
<reference evidence="2 3" key="1">
    <citation type="journal article" date="2014" name="Agronomy (Basel)">
        <title>A Draft Genome Sequence for Ensete ventricosum, the Drought-Tolerant Tree Against Hunger.</title>
        <authorList>
            <person name="Harrison J."/>
            <person name="Moore K.A."/>
            <person name="Paszkiewicz K."/>
            <person name="Jones T."/>
            <person name="Grant M."/>
            <person name="Ambacheew D."/>
            <person name="Muzemil S."/>
            <person name="Studholme D.J."/>
        </authorList>
    </citation>
    <scope>NUCLEOTIDE SEQUENCE [LARGE SCALE GENOMIC DNA]</scope>
</reference>
<accession>A0A427AUK3</accession>
<sequence>MTGGGQKGRRRFRSPRCDVAVTACRLALGICCDGRRRFRIKRERVGEPQSRIGGVTALTTALTRRTSRPALGRDRKRQSPSGPHPKDRTLRLGKRGWFADRDANSGAATAVGEHSSSIQNAEARR</sequence>
<dbReference type="AlphaFoldDB" id="A0A427AUK3"/>
<gene>
    <name evidence="2" type="ORF">B296_00002674</name>
</gene>
<name>A0A427AUK3_ENSVE</name>
<organism evidence="2 3">
    <name type="scientific">Ensete ventricosum</name>
    <name type="common">Abyssinian banana</name>
    <name type="synonym">Musa ensete</name>
    <dbReference type="NCBI Taxonomy" id="4639"/>
    <lineage>
        <taxon>Eukaryota</taxon>
        <taxon>Viridiplantae</taxon>
        <taxon>Streptophyta</taxon>
        <taxon>Embryophyta</taxon>
        <taxon>Tracheophyta</taxon>
        <taxon>Spermatophyta</taxon>
        <taxon>Magnoliopsida</taxon>
        <taxon>Liliopsida</taxon>
        <taxon>Zingiberales</taxon>
        <taxon>Musaceae</taxon>
        <taxon>Ensete</taxon>
    </lineage>
</organism>
<feature type="compositionally biased region" description="Polar residues" evidence="1">
    <location>
        <begin position="114"/>
        <end position="125"/>
    </location>
</feature>
<feature type="region of interest" description="Disordered" evidence="1">
    <location>
        <begin position="59"/>
        <end position="125"/>
    </location>
</feature>
<dbReference type="EMBL" id="AMZH03001276">
    <property type="protein sequence ID" value="RRT79932.1"/>
    <property type="molecule type" value="Genomic_DNA"/>
</dbReference>
<protein>
    <submittedName>
        <fullName evidence="2">Uncharacterized protein</fullName>
    </submittedName>
</protein>